<feature type="transmembrane region" description="Helical" evidence="7">
    <location>
        <begin position="245"/>
        <end position="264"/>
    </location>
</feature>
<evidence type="ECO:0000259" key="8">
    <source>
        <dbReference type="PROSITE" id="PS50850"/>
    </source>
</evidence>
<keyword evidence="5 7" id="KW-1133">Transmembrane helix</keyword>
<dbReference type="AlphaFoldDB" id="A0A2P8HBJ1"/>
<evidence type="ECO:0000256" key="1">
    <source>
        <dbReference type="ARBA" id="ARBA00004651"/>
    </source>
</evidence>
<dbReference type="GO" id="GO:0005886">
    <property type="term" value="C:plasma membrane"/>
    <property type="evidence" value="ECO:0007669"/>
    <property type="project" value="UniProtKB-SubCell"/>
</dbReference>
<evidence type="ECO:0000256" key="6">
    <source>
        <dbReference type="ARBA" id="ARBA00023136"/>
    </source>
</evidence>
<dbReference type="Gene3D" id="1.20.1250.20">
    <property type="entry name" value="MFS general substrate transporter like domains"/>
    <property type="match status" value="2"/>
</dbReference>
<evidence type="ECO:0000256" key="4">
    <source>
        <dbReference type="ARBA" id="ARBA00022692"/>
    </source>
</evidence>
<feature type="transmembrane region" description="Helical" evidence="7">
    <location>
        <begin position="12"/>
        <end position="35"/>
    </location>
</feature>
<dbReference type="PANTHER" id="PTHR23521">
    <property type="entry name" value="TRANSPORTER MFS SUPERFAMILY"/>
    <property type="match status" value="1"/>
</dbReference>
<evidence type="ECO:0000256" key="5">
    <source>
        <dbReference type="ARBA" id="ARBA00022989"/>
    </source>
</evidence>
<comment type="subcellular location">
    <subcellularLocation>
        <location evidence="1">Cell membrane</location>
        <topology evidence="1">Multi-pass membrane protein</topology>
    </subcellularLocation>
</comment>
<feature type="transmembrane region" description="Helical" evidence="7">
    <location>
        <begin position="364"/>
        <end position="384"/>
    </location>
</feature>
<dbReference type="CDD" id="cd17477">
    <property type="entry name" value="MFS_YcaD_like"/>
    <property type="match status" value="1"/>
</dbReference>
<feature type="domain" description="Major facilitator superfamily (MFS) profile" evidence="8">
    <location>
        <begin position="10"/>
        <end position="389"/>
    </location>
</feature>
<feature type="transmembrane region" description="Helical" evidence="7">
    <location>
        <begin position="47"/>
        <end position="64"/>
    </location>
</feature>
<feature type="transmembrane region" description="Helical" evidence="7">
    <location>
        <begin position="300"/>
        <end position="324"/>
    </location>
</feature>
<accession>A0A2P8HBJ1</accession>
<dbReference type="InterPro" id="IPR047200">
    <property type="entry name" value="MFS_YcaD-like"/>
</dbReference>
<keyword evidence="3" id="KW-1003">Cell membrane</keyword>
<dbReference type="InterPro" id="IPR020846">
    <property type="entry name" value="MFS_dom"/>
</dbReference>
<dbReference type="GO" id="GO:0022857">
    <property type="term" value="F:transmembrane transporter activity"/>
    <property type="evidence" value="ECO:0007669"/>
    <property type="project" value="InterPro"/>
</dbReference>
<evidence type="ECO:0000313" key="9">
    <source>
        <dbReference type="EMBL" id="PSL43594.1"/>
    </source>
</evidence>
<feature type="transmembrane region" description="Helical" evidence="7">
    <location>
        <begin position="135"/>
        <end position="156"/>
    </location>
</feature>
<gene>
    <name evidence="9" type="ORF">B0H94_11070</name>
</gene>
<dbReference type="PROSITE" id="PS50850">
    <property type="entry name" value="MFS"/>
    <property type="match status" value="1"/>
</dbReference>
<dbReference type="InterPro" id="IPR011701">
    <property type="entry name" value="MFS"/>
</dbReference>
<keyword evidence="2" id="KW-0813">Transport</keyword>
<feature type="transmembrane region" description="Helical" evidence="7">
    <location>
        <begin position="207"/>
        <end position="225"/>
    </location>
</feature>
<evidence type="ECO:0000313" key="10">
    <source>
        <dbReference type="Proteomes" id="UP000242310"/>
    </source>
</evidence>
<dbReference type="InterPro" id="IPR036259">
    <property type="entry name" value="MFS_trans_sf"/>
</dbReference>
<feature type="transmembrane region" description="Helical" evidence="7">
    <location>
        <begin position="162"/>
        <end position="179"/>
    </location>
</feature>
<evidence type="ECO:0000256" key="3">
    <source>
        <dbReference type="ARBA" id="ARBA00022475"/>
    </source>
</evidence>
<feature type="transmembrane region" description="Helical" evidence="7">
    <location>
        <begin position="336"/>
        <end position="358"/>
    </location>
</feature>
<protein>
    <submittedName>
        <fullName evidence="9">Putative MFS family arabinose efflux permease</fullName>
    </submittedName>
</protein>
<sequence length="394" mass="43706">MQQTNNPTYRYWLLVSLVLVAGFVQGMLLPVLAVLLEEAGITSTANGLNATALYIGILLASPFIEQPLRKFGYKPLITTGVIAVVTALLILPLWQAFWFWFVLRMIIGIGDNLIHFATQVWITSTADPAKRGRSLAIYGLAFGMGFGVGPIMTQLLTVHESLPFLITAFSSLFVWLFLLRLKNEWPSEDFDDHLNIQMPWMMRYKQTIKLAWFALLPGFSFGYLEASIHGSYPIYAIRAGISLDWVTIFLPAFVFGSLITQLPLGMLSDRWGRKRVLMLLLASGFIIFSSMPMLESSMIALLTGFSMLGMLLGSLYSLGLMYLADLLPKQLLPTGNVLMAISFSLGSMSGPVAGGIVIDQFGTGSIYLSMAFMLFIIWSLGWLFHPNKNAPDVK</sequence>
<dbReference type="RefSeq" id="WP_245893978.1">
    <property type="nucleotide sequence ID" value="NZ_PYAV01000010.1"/>
</dbReference>
<reference evidence="9 10" key="1">
    <citation type="submission" date="2018-03" db="EMBL/GenBank/DDBJ databases">
        <title>Genomic Encyclopedia of Type Strains, Phase III (KMG-III): the genomes of soil and plant-associated and newly described type strains.</title>
        <authorList>
            <person name="Whitman W."/>
        </authorList>
    </citation>
    <scope>NUCLEOTIDE SEQUENCE [LARGE SCALE GENOMIC DNA]</scope>
    <source>
        <strain evidence="9 10">CGMCC 1.07653</strain>
    </source>
</reference>
<keyword evidence="6 7" id="KW-0472">Membrane</keyword>
<proteinExistence type="predicted"/>
<dbReference type="Proteomes" id="UP000242310">
    <property type="component" value="Unassembled WGS sequence"/>
</dbReference>
<evidence type="ECO:0000256" key="2">
    <source>
        <dbReference type="ARBA" id="ARBA00022448"/>
    </source>
</evidence>
<keyword evidence="10" id="KW-1185">Reference proteome</keyword>
<evidence type="ECO:0000256" key="7">
    <source>
        <dbReference type="SAM" id="Phobius"/>
    </source>
</evidence>
<keyword evidence="4 7" id="KW-0812">Transmembrane</keyword>
<organism evidence="9 10">
    <name type="scientific">Salsuginibacillus halophilus</name>
    <dbReference type="NCBI Taxonomy" id="517424"/>
    <lineage>
        <taxon>Bacteria</taxon>
        <taxon>Bacillati</taxon>
        <taxon>Bacillota</taxon>
        <taxon>Bacilli</taxon>
        <taxon>Bacillales</taxon>
        <taxon>Bacillaceae</taxon>
        <taxon>Salsuginibacillus</taxon>
    </lineage>
</organism>
<dbReference type="PANTHER" id="PTHR23521:SF2">
    <property type="entry name" value="TRANSPORTER MFS SUPERFAMILY"/>
    <property type="match status" value="1"/>
</dbReference>
<feature type="transmembrane region" description="Helical" evidence="7">
    <location>
        <begin position="101"/>
        <end position="123"/>
    </location>
</feature>
<dbReference type="SUPFAM" id="SSF103473">
    <property type="entry name" value="MFS general substrate transporter"/>
    <property type="match status" value="1"/>
</dbReference>
<name>A0A2P8HBJ1_9BACI</name>
<dbReference type="EMBL" id="PYAV01000010">
    <property type="protein sequence ID" value="PSL43594.1"/>
    <property type="molecule type" value="Genomic_DNA"/>
</dbReference>
<comment type="caution">
    <text evidence="9">The sequence shown here is derived from an EMBL/GenBank/DDBJ whole genome shotgun (WGS) entry which is preliminary data.</text>
</comment>
<feature type="transmembrane region" description="Helical" evidence="7">
    <location>
        <begin position="276"/>
        <end position="294"/>
    </location>
</feature>
<feature type="transmembrane region" description="Helical" evidence="7">
    <location>
        <begin position="76"/>
        <end position="95"/>
    </location>
</feature>
<dbReference type="Pfam" id="PF07690">
    <property type="entry name" value="MFS_1"/>
    <property type="match status" value="1"/>
</dbReference>